<dbReference type="PANTHER" id="PTHR36109">
    <property type="entry name" value="MEMBRANE PROTEIN-RELATED"/>
    <property type="match status" value="1"/>
</dbReference>
<accession>F8IGE3</accession>
<dbReference type="eggNOG" id="COG4572">
    <property type="taxonomic scope" value="Bacteria"/>
</dbReference>
<keyword evidence="2" id="KW-0472">Membrane</keyword>
<evidence type="ECO:0000259" key="3">
    <source>
        <dbReference type="Pfam" id="PF11181"/>
    </source>
</evidence>
<dbReference type="InterPro" id="IPR025889">
    <property type="entry name" value="GSP17M-like_dom"/>
</dbReference>
<dbReference type="OrthoDB" id="457593at2"/>
<keyword evidence="2" id="KW-0812">Transmembrane</keyword>
<dbReference type="Proteomes" id="UP000000292">
    <property type="component" value="Chromosome"/>
</dbReference>
<feature type="transmembrane region" description="Helical" evidence="2">
    <location>
        <begin position="109"/>
        <end position="134"/>
    </location>
</feature>
<dbReference type="PANTHER" id="PTHR36109:SF2">
    <property type="entry name" value="MEMBRANE PROTEIN"/>
    <property type="match status" value="1"/>
</dbReference>
<dbReference type="RefSeq" id="WP_014463932.1">
    <property type="nucleotide sequence ID" value="NC_017167.1"/>
</dbReference>
<name>F8IGE3_ALIAT</name>
<feature type="region of interest" description="Disordered" evidence="1">
    <location>
        <begin position="182"/>
        <end position="201"/>
    </location>
</feature>
<feature type="domain" description="General stress protein 17M-like" evidence="3">
    <location>
        <begin position="22"/>
        <end position="89"/>
    </location>
</feature>
<feature type="transmembrane region" description="Helical" evidence="2">
    <location>
        <begin position="78"/>
        <end position="97"/>
    </location>
</feature>
<dbReference type="EMBL" id="CP002902">
    <property type="protein sequence ID" value="AEJ43039.1"/>
    <property type="molecule type" value="Genomic_DNA"/>
</dbReference>
<evidence type="ECO:0000256" key="1">
    <source>
        <dbReference type="SAM" id="MobiDB-lite"/>
    </source>
</evidence>
<dbReference type="AlphaFoldDB" id="F8IGE3"/>
<organism evidence="4 5">
    <name type="scientific">Alicyclobacillus acidocaldarius (strain Tc-4-1)</name>
    <name type="common">Bacillus acidocaldarius</name>
    <dbReference type="NCBI Taxonomy" id="1048834"/>
    <lineage>
        <taxon>Bacteria</taxon>
        <taxon>Bacillati</taxon>
        <taxon>Bacillota</taxon>
        <taxon>Bacilli</taxon>
        <taxon>Bacillales</taxon>
        <taxon>Alicyclobacillaceae</taxon>
        <taxon>Alicyclobacillus</taxon>
    </lineage>
</organism>
<dbReference type="KEGG" id="aad:TC41_1090"/>
<dbReference type="STRING" id="1048834.TC41_1090"/>
<dbReference type="InterPro" id="IPR052948">
    <property type="entry name" value="Low_temp-induced_all0457"/>
</dbReference>
<keyword evidence="2" id="KW-1133">Transmembrane helix</keyword>
<reference evidence="4 5" key="1">
    <citation type="journal article" date="2011" name="J. Bacteriol.">
        <title>Complete Genome Sequence of Alicyclobacillus acidocaldarius Strain Tc-4-1.</title>
        <authorList>
            <person name="Chen Y."/>
            <person name="He Y."/>
            <person name="Zhang B."/>
            <person name="Yang J."/>
            <person name="Li W."/>
            <person name="Dong Z."/>
            <person name="Hu S."/>
        </authorList>
    </citation>
    <scope>NUCLEOTIDE SEQUENCE [LARGE SCALE GENOMIC DNA]</scope>
    <source>
        <strain evidence="4 5">Tc-4-1</strain>
    </source>
</reference>
<dbReference type="Pfam" id="PF11181">
    <property type="entry name" value="YflT"/>
    <property type="match status" value="1"/>
</dbReference>
<dbReference type="HOGENOM" id="CLU_083853_3_1_9"/>
<reference evidence="5" key="2">
    <citation type="submission" date="2011-06" db="EMBL/GenBank/DDBJ databases">
        <title>The complete genome sequence of Alicyclobacillus acidocaldarius sp. Tc-4-1.</title>
        <authorList>
            <person name="Chen Y."/>
            <person name="He Y."/>
            <person name="Dong Z."/>
            <person name="Hu S."/>
        </authorList>
    </citation>
    <scope>NUCLEOTIDE SEQUENCE [LARGE SCALE GENOMIC DNA]</scope>
    <source>
        <strain evidence="5">Tc-4-1</strain>
    </source>
</reference>
<protein>
    <submittedName>
        <fullName evidence="4">Putative permease</fullName>
    </submittedName>
</protein>
<evidence type="ECO:0000313" key="4">
    <source>
        <dbReference type="EMBL" id="AEJ43039.1"/>
    </source>
</evidence>
<evidence type="ECO:0000313" key="5">
    <source>
        <dbReference type="Proteomes" id="UP000000292"/>
    </source>
</evidence>
<sequence length="201" mass="21619">MEPTENQALSSQGLHDRHTDHVAATYKTYVDAEKAVEMLLERQIPAVHISLVGKNFSIEDRPLGFTTIRGVAKEGSKFGALWGGMLGLLLGFTVFFAPVTGPLLLFGPIAYALTSAVEGALFGGLAGLLVGWGLKHEKAVQFERSIKEGEYLVMVSGPSDLVAKAYYALQQTNCTQIEMFDNSSVPEDGRSAPSTEKPAEA</sequence>
<dbReference type="PATRIC" id="fig|1048834.4.peg.1036"/>
<evidence type="ECO:0000256" key="2">
    <source>
        <dbReference type="SAM" id="Phobius"/>
    </source>
</evidence>
<proteinExistence type="predicted"/>
<gene>
    <name evidence="4" type="ordered locus">TC41_1090</name>
</gene>